<dbReference type="eggNOG" id="ENOG502S663">
    <property type="taxonomic scope" value="Eukaryota"/>
</dbReference>
<reference evidence="3" key="1">
    <citation type="journal article" date="2010" name="Nat. Biotechnol.">
        <title>Draft genome sequence of the oilseed species Ricinus communis.</title>
        <authorList>
            <person name="Chan A.P."/>
            <person name="Crabtree J."/>
            <person name="Zhao Q."/>
            <person name="Lorenzi H."/>
            <person name="Orvis J."/>
            <person name="Puiu D."/>
            <person name="Melake-Berhan A."/>
            <person name="Jones K.M."/>
            <person name="Redman J."/>
            <person name="Chen G."/>
            <person name="Cahoon E.B."/>
            <person name="Gedil M."/>
            <person name="Stanke M."/>
            <person name="Haas B.J."/>
            <person name="Wortman J.R."/>
            <person name="Fraser-Liggett C.M."/>
            <person name="Ravel J."/>
            <person name="Rabinowicz P.D."/>
        </authorList>
    </citation>
    <scope>NUCLEOTIDE SEQUENCE [LARGE SCALE GENOMIC DNA]</scope>
    <source>
        <strain evidence="3">cv. Hale</strain>
    </source>
</reference>
<name>B9RC58_RICCO</name>
<dbReference type="EMBL" id="EQ973774">
    <property type="protein sequence ID" value="EEF51129.1"/>
    <property type="molecule type" value="Genomic_DNA"/>
</dbReference>
<keyword evidence="3" id="KW-1185">Reference proteome</keyword>
<accession>B9RC58</accession>
<dbReference type="PANTHER" id="PTHR32246:SF66">
    <property type="entry name" value="C2 DOMAIN-CONTAINING PROTEIN"/>
    <property type="match status" value="1"/>
</dbReference>
<sequence>MEITVLSAEGLKSTSSRPFSHRLRPFVTLTTYQPVPCNTTDKNCQVFTTRIDDQGGANPTWGDKFHVPMDAATLFANRYSCIYVELYTKRLLKGKVLLGWCQIPVTDIGFPPDSSVRHLSYRIRDRDGTRGQGIINLAIKLTDFEQGSSQRLSDNINSSDHQKASDGYQTVIGIPCQTCGFNISRQDYVLVYFLFFPHSAMELDSSGVVKWNRSEAEGVVSVN</sequence>
<dbReference type="PROSITE" id="PS50004">
    <property type="entry name" value="C2"/>
    <property type="match status" value="1"/>
</dbReference>
<evidence type="ECO:0000313" key="2">
    <source>
        <dbReference type="EMBL" id="EEF51129.1"/>
    </source>
</evidence>
<dbReference type="InterPro" id="IPR035892">
    <property type="entry name" value="C2_domain_sf"/>
</dbReference>
<dbReference type="InterPro" id="IPR044750">
    <property type="entry name" value="C2_SRC2/BAP"/>
</dbReference>
<dbReference type="CDD" id="cd04051">
    <property type="entry name" value="C2_SRC2_like"/>
    <property type="match status" value="1"/>
</dbReference>
<dbReference type="Pfam" id="PF00168">
    <property type="entry name" value="C2"/>
    <property type="match status" value="1"/>
</dbReference>
<gene>
    <name evidence="2" type="ORF">RCOM_1685470</name>
</gene>
<dbReference type="Gene3D" id="2.60.40.150">
    <property type="entry name" value="C2 domain"/>
    <property type="match status" value="1"/>
</dbReference>
<evidence type="ECO:0000259" key="1">
    <source>
        <dbReference type="PROSITE" id="PS50004"/>
    </source>
</evidence>
<dbReference type="SMART" id="SM00239">
    <property type="entry name" value="C2"/>
    <property type="match status" value="1"/>
</dbReference>
<dbReference type="InterPro" id="IPR000008">
    <property type="entry name" value="C2_dom"/>
</dbReference>
<dbReference type="SUPFAM" id="SSF49562">
    <property type="entry name" value="C2 domain (Calcium/lipid-binding domain, CaLB)"/>
    <property type="match status" value="1"/>
</dbReference>
<organism evidence="2 3">
    <name type="scientific">Ricinus communis</name>
    <name type="common">Castor bean</name>
    <dbReference type="NCBI Taxonomy" id="3988"/>
    <lineage>
        <taxon>Eukaryota</taxon>
        <taxon>Viridiplantae</taxon>
        <taxon>Streptophyta</taxon>
        <taxon>Embryophyta</taxon>
        <taxon>Tracheophyta</taxon>
        <taxon>Spermatophyta</taxon>
        <taxon>Magnoliopsida</taxon>
        <taxon>eudicotyledons</taxon>
        <taxon>Gunneridae</taxon>
        <taxon>Pentapetalae</taxon>
        <taxon>rosids</taxon>
        <taxon>fabids</taxon>
        <taxon>Malpighiales</taxon>
        <taxon>Euphorbiaceae</taxon>
        <taxon>Acalyphoideae</taxon>
        <taxon>Acalypheae</taxon>
        <taxon>Ricinus</taxon>
    </lineage>
</organism>
<evidence type="ECO:0000313" key="3">
    <source>
        <dbReference type="Proteomes" id="UP000008311"/>
    </source>
</evidence>
<dbReference type="Proteomes" id="UP000008311">
    <property type="component" value="Unassembled WGS sequence"/>
</dbReference>
<dbReference type="PANTHER" id="PTHR32246">
    <property type="entry name" value="INGRESSION PROTEIN FIC1"/>
    <property type="match status" value="1"/>
</dbReference>
<dbReference type="InParanoid" id="B9RC58"/>
<dbReference type="GO" id="GO:0006952">
    <property type="term" value="P:defense response"/>
    <property type="evidence" value="ECO:0007669"/>
    <property type="project" value="InterPro"/>
</dbReference>
<dbReference type="AlphaFoldDB" id="B9RC58"/>
<dbReference type="STRING" id="3988.B9RC58"/>
<proteinExistence type="predicted"/>
<protein>
    <recommendedName>
        <fullName evidence="1">C2 domain-containing protein</fullName>
    </recommendedName>
</protein>
<feature type="domain" description="C2" evidence="1">
    <location>
        <begin position="1"/>
        <end position="118"/>
    </location>
</feature>